<gene>
    <name evidence="1" type="ORF">ACE1CA_20835</name>
</gene>
<dbReference type="Proteomes" id="UP001576780">
    <property type="component" value="Unassembled WGS sequence"/>
</dbReference>
<name>A0ABV4WPF6_9CYAN</name>
<dbReference type="Pfam" id="PF12831">
    <property type="entry name" value="FAD_oxidored"/>
    <property type="match status" value="1"/>
</dbReference>
<proteinExistence type="predicted"/>
<sequence>MIDINSLLRIQSAASGVRNYDIICFGDELPGVFAVVAAAREYRRRTNKYPRILLLSKGDLYQGIGGHLIRGGLVCLDRSQIDKSVRDSLGLDTFGDPPAIYKEFLQKAGVRAVSLDPSKGNAVLRQMLTETKIDYISNVGIKFVNKQADKLVSITTFTGETFTANQFIDSTVHAELAQAAGVRKLRGFETFGLPESELPVTLVFETQGLTITELRNFELKLLKRFTNFSDIEAQEWLWKAAGNNDQLVQQLRKDMVDTKGNFKTLVVGTDDILVRSPALSVAYHSFRNLKFSLNESGILFDKANIAILPGGRLSWNSLLFAVNGSTAEALARGGAKPNLPMLSEMNYLEKWFKSIGASDLIPATELYIRHAGNVTGVVEPLDGTNMLMGGVSSKEALGTFGYHFDVRGGIKGIGEKAYAKGFTQLAFQVPIYNVGFQHTLIRNVRNLAVVSPGSGFTGMAPASGRIVEYNSGVGQALGIAAAIALLSNRNLADVKNREVRQVLADTKRLPRIFGIPKIAEATRLGEMESALGSVFVA</sequence>
<organism evidence="1 2">
    <name type="scientific">Floridaenema evergladense BLCC-F167</name>
    <dbReference type="NCBI Taxonomy" id="3153639"/>
    <lineage>
        <taxon>Bacteria</taxon>
        <taxon>Bacillati</taxon>
        <taxon>Cyanobacteriota</taxon>
        <taxon>Cyanophyceae</taxon>
        <taxon>Oscillatoriophycideae</taxon>
        <taxon>Aerosakkonematales</taxon>
        <taxon>Aerosakkonemataceae</taxon>
        <taxon>Floridanema</taxon>
        <taxon>Floridanema evergladense</taxon>
    </lineage>
</organism>
<dbReference type="EMBL" id="JBHFNT010000192">
    <property type="protein sequence ID" value="MFB2836978.1"/>
    <property type="molecule type" value="Genomic_DNA"/>
</dbReference>
<reference evidence="1 2" key="1">
    <citation type="submission" date="2024-09" db="EMBL/GenBank/DDBJ databases">
        <title>Floridaenema gen nov. (Aerosakkonemataceae, Aerosakkonematales ord. nov., Cyanobacteria) from benthic tropical and subtropical fresh waters, with the description of four new species.</title>
        <authorList>
            <person name="Moretto J.A."/>
            <person name="Berthold D.E."/>
            <person name="Lefler F.W."/>
            <person name="Huang I.-S."/>
            <person name="Laughinghouse H. IV."/>
        </authorList>
    </citation>
    <scope>NUCLEOTIDE SEQUENCE [LARGE SCALE GENOMIC DNA]</scope>
    <source>
        <strain evidence="1 2">BLCC-F167</strain>
    </source>
</reference>
<comment type="caution">
    <text evidence="1">The sequence shown here is derived from an EMBL/GenBank/DDBJ whole genome shotgun (WGS) entry which is preliminary data.</text>
</comment>
<keyword evidence="2" id="KW-1185">Reference proteome</keyword>
<evidence type="ECO:0000313" key="1">
    <source>
        <dbReference type="EMBL" id="MFB2836978.1"/>
    </source>
</evidence>
<accession>A0ABV4WPF6</accession>
<dbReference type="RefSeq" id="WP_413279337.1">
    <property type="nucleotide sequence ID" value="NZ_JBHFNT010000192.1"/>
</dbReference>
<evidence type="ECO:0000313" key="2">
    <source>
        <dbReference type="Proteomes" id="UP001576780"/>
    </source>
</evidence>
<protein>
    <submittedName>
        <fullName evidence="1">FAD-dependent oxidoreductase</fullName>
    </submittedName>
</protein>